<proteinExistence type="inferred from homology"/>
<evidence type="ECO:0000256" key="2">
    <source>
        <dbReference type="ARBA" id="ARBA00022692"/>
    </source>
</evidence>
<dbReference type="InterPro" id="IPR051784">
    <property type="entry name" value="Nod_factor_ABC_transporter"/>
</dbReference>
<evidence type="ECO:0000259" key="6">
    <source>
        <dbReference type="PROSITE" id="PS51012"/>
    </source>
</evidence>
<feature type="transmembrane region" description="Helical" evidence="5">
    <location>
        <begin position="240"/>
        <end position="259"/>
    </location>
</feature>
<dbReference type="GO" id="GO:0140359">
    <property type="term" value="F:ABC-type transporter activity"/>
    <property type="evidence" value="ECO:0007669"/>
    <property type="project" value="InterPro"/>
</dbReference>
<sequence>MSMSELPLHGVNQEQALLTRGARRYMVELGILFRIQFSIIRDSWVWVILMASMFPFMTLMFMRFFMTNPTPDMIIRSITGNMLFGVIAMGMNGMAQEISWQKHQGHFTFYAALPISKFNFVLANLIRGLISNIPSVIILAIIGQLVYGVTFHYSWGLIPVLLLSIFSIVGIGVCLGFSSPNHQLTNMLSQVLMMVVTFLTPIMMDIHQLPKVLQWFSYIFPSTYAAEALQQILLTGWTTVVTRDALILSGFSVVCYLVINKSVSWRVNK</sequence>
<keyword evidence="3 5" id="KW-1133">Transmembrane helix</keyword>
<dbReference type="InterPro" id="IPR047817">
    <property type="entry name" value="ABC2_TM_bact-type"/>
</dbReference>
<accession>A0A4V5LRK4</accession>
<evidence type="ECO:0000256" key="5">
    <source>
        <dbReference type="RuleBase" id="RU361157"/>
    </source>
</evidence>
<dbReference type="PANTHER" id="PTHR43229">
    <property type="entry name" value="NODULATION PROTEIN J"/>
    <property type="match status" value="1"/>
</dbReference>
<evidence type="ECO:0000256" key="4">
    <source>
        <dbReference type="ARBA" id="ARBA00023136"/>
    </source>
</evidence>
<comment type="subcellular location">
    <subcellularLocation>
        <location evidence="5">Cell membrane</location>
        <topology evidence="5">Multi-pass membrane protein</topology>
    </subcellularLocation>
    <subcellularLocation>
        <location evidence="1">Membrane</location>
        <topology evidence="1">Multi-pass membrane protein</topology>
    </subcellularLocation>
</comment>
<evidence type="ECO:0000313" key="7">
    <source>
        <dbReference type="EMBL" id="TJY39599.1"/>
    </source>
</evidence>
<feature type="transmembrane region" description="Helical" evidence="5">
    <location>
        <begin position="74"/>
        <end position="95"/>
    </location>
</feature>
<dbReference type="Pfam" id="PF01061">
    <property type="entry name" value="ABC2_membrane"/>
    <property type="match status" value="1"/>
</dbReference>
<feature type="transmembrane region" description="Helical" evidence="5">
    <location>
        <begin position="157"/>
        <end position="178"/>
    </location>
</feature>
<dbReference type="InterPro" id="IPR013525">
    <property type="entry name" value="ABC2_TM"/>
</dbReference>
<reference evidence="7 8" key="1">
    <citation type="submission" date="2019-04" db="EMBL/GenBank/DDBJ databases">
        <title>Cohnella sp. nov., isolated from soil.</title>
        <authorList>
            <person name="Kim W."/>
        </authorList>
    </citation>
    <scope>NUCLEOTIDE SEQUENCE [LARGE SCALE GENOMIC DNA]</scope>
    <source>
        <strain evidence="7 8">CAU 1483</strain>
    </source>
</reference>
<dbReference type="OrthoDB" id="163141at2"/>
<keyword evidence="8" id="KW-1185">Reference proteome</keyword>
<feature type="transmembrane region" description="Helical" evidence="5">
    <location>
        <begin position="132"/>
        <end position="150"/>
    </location>
</feature>
<keyword evidence="4 5" id="KW-0472">Membrane</keyword>
<comment type="similarity">
    <text evidence="5">Belongs to the ABC-2 integral membrane protein family.</text>
</comment>
<keyword evidence="2 5" id="KW-0812">Transmembrane</keyword>
<evidence type="ECO:0000313" key="8">
    <source>
        <dbReference type="Proteomes" id="UP000309673"/>
    </source>
</evidence>
<dbReference type="PROSITE" id="PS51012">
    <property type="entry name" value="ABC_TM2"/>
    <property type="match status" value="1"/>
</dbReference>
<organism evidence="7 8">
    <name type="scientific">Cohnella pontilimi</name>
    <dbReference type="NCBI Taxonomy" id="2564100"/>
    <lineage>
        <taxon>Bacteria</taxon>
        <taxon>Bacillati</taxon>
        <taxon>Bacillota</taxon>
        <taxon>Bacilli</taxon>
        <taxon>Bacillales</taxon>
        <taxon>Paenibacillaceae</taxon>
        <taxon>Cohnella</taxon>
    </lineage>
</organism>
<dbReference type="RefSeq" id="WP_136779402.1">
    <property type="nucleotide sequence ID" value="NZ_SUPK01000010.1"/>
</dbReference>
<feature type="transmembrane region" description="Helical" evidence="5">
    <location>
        <begin position="184"/>
        <end position="203"/>
    </location>
</feature>
<protein>
    <recommendedName>
        <fullName evidence="5">Transport permease protein</fullName>
    </recommendedName>
</protein>
<dbReference type="AlphaFoldDB" id="A0A4V5LRK4"/>
<dbReference type="PANTHER" id="PTHR43229:SF3">
    <property type="entry name" value="ABC-TYPE MULTIDRUG TRANSPORT SYSTEM, PERMEASE COMPONENT"/>
    <property type="match status" value="1"/>
</dbReference>
<comment type="caution">
    <text evidence="7">The sequence shown here is derived from an EMBL/GenBank/DDBJ whole genome shotgun (WGS) entry which is preliminary data.</text>
</comment>
<gene>
    <name evidence="7" type="ORF">E5161_18675</name>
</gene>
<feature type="transmembrane region" description="Helical" evidence="5">
    <location>
        <begin position="107"/>
        <end position="126"/>
    </location>
</feature>
<feature type="transmembrane region" description="Helical" evidence="5">
    <location>
        <begin position="44"/>
        <end position="62"/>
    </location>
</feature>
<name>A0A4V5LRK4_9BACL</name>
<evidence type="ECO:0000256" key="1">
    <source>
        <dbReference type="ARBA" id="ARBA00004141"/>
    </source>
</evidence>
<dbReference type="EMBL" id="SUPK01000010">
    <property type="protein sequence ID" value="TJY39599.1"/>
    <property type="molecule type" value="Genomic_DNA"/>
</dbReference>
<feature type="domain" description="ABC transmembrane type-2" evidence="6">
    <location>
        <begin position="42"/>
        <end position="266"/>
    </location>
</feature>
<dbReference type="Proteomes" id="UP000309673">
    <property type="component" value="Unassembled WGS sequence"/>
</dbReference>
<evidence type="ECO:0000256" key="3">
    <source>
        <dbReference type="ARBA" id="ARBA00022989"/>
    </source>
</evidence>
<keyword evidence="5" id="KW-1003">Cell membrane</keyword>
<keyword evidence="5" id="KW-0813">Transport</keyword>
<dbReference type="GO" id="GO:0005886">
    <property type="term" value="C:plasma membrane"/>
    <property type="evidence" value="ECO:0007669"/>
    <property type="project" value="UniProtKB-SubCell"/>
</dbReference>